<reference evidence="3" key="3">
    <citation type="submission" date="2021-03" db="EMBL/GenBank/DDBJ databases">
        <title>Genomic Encyclopedia of Type Strains, Phase IV (KMG-IV): sequencing the most valuable type-strain genomes for metagenomic binning, comparative biology and taxonomic classification.</title>
        <authorList>
            <person name="Goeker M."/>
        </authorList>
    </citation>
    <scope>NUCLEOTIDE SEQUENCE</scope>
    <source>
        <strain evidence="3">DSM 22443</strain>
    </source>
</reference>
<dbReference type="RefSeq" id="WP_188871062.1">
    <property type="nucleotide sequence ID" value="NZ_BMOO01000003.1"/>
</dbReference>
<gene>
    <name evidence="2" type="ORF">GCM10009017_12710</name>
    <name evidence="3" type="ORF">J2752_000473</name>
</gene>
<evidence type="ECO:0000256" key="1">
    <source>
        <dbReference type="SAM" id="MobiDB-lite"/>
    </source>
</evidence>
<reference evidence="2" key="2">
    <citation type="submission" date="2020-09" db="EMBL/GenBank/DDBJ databases">
        <authorList>
            <person name="Sun Q."/>
            <person name="Ohkuma M."/>
        </authorList>
    </citation>
    <scope>NUCLEOTIDE SEQUENCE</scope>
    <source>
        <strain evidence="2">JCM 16108</strain>
    </source>
</reference>
<name>A0A830FY00_9EURY</name>
<feature type="region of interest" description="Disordered" evidence="1">
    <location>
        <begin position="67"/>
        <end position="112"/>
    </location>
</feature>
<reference evidence="2" key="1">
    <citation type="journal article" date="2014" name="Int. J. Syst. Evol. Microbiol.">
        <title>Complete genome sequence of Corynebacterium casei LMG S-19264T (=DSM 44701T), isolated from a smear-ripened cheese.</title>
        <authorList>
            <consortium name="US DOE Joint Genome Institute (JGI-PGF)"/>
            <person name="Walter F."/>
            <person name="Albersmeier A."/>
            <person name="Kalinowski J."/>
            <person name="Ruckert C."/>
        </authorList>
    </citation>
    <scope>NUCLEOTIDE SEQUENCE</scope>
    <source>
        <strain evidence="2">JCM 16108</strain>
    </source>
</reference>
<dbReference type="EMBL" id="BMOO01000003">
    <property type="protein sequence ID" value="GGM64122.1"/>
    <property type="molecule type" value="Genomic_DNA"/>
</dbReference>
<dbReference type="Proteomes" id="UP000765891">
    <property type="component" value="Unassembled WGS sequence"/>
</dbReference>
<comment type="caution">
    <text evidence="2">The sequence shown here is derived from an EMBL/GenBank/DDBJ whole genome shotgun (WGS) entry which is preliminary data.</text>
</comment>
<evidence type="ECO:0000313" key="4">
    <source>
        <dbReference type="Proteomes" id="UP000614609"/>
    </source>
</evidence>
<feature type="compositionally biased region" description="Basic and acidic residues" evidence="1">
    <location>
        <begin position="81"/>
        <end position="96"/>
    </location>
</feature>
<protein>
    <submittedName>
        <fullName evidence="2">Uncharacterized protein</fullName>
    </submittedName>
</protein>
<dbReference type="EMBL" id="JAGGKO010000001">
    <property type="protein sequence ID" value="MBP1953592.1"/>
    <property type="molecule type" value="Genomic_DNA"/>
</dbReference>
<accession>A0A830FY00</accession>
<dbReference type="AlphaFoldDB" id="A0A830FY00"/>
<organism evidence="2 4">
    <name type="scientific">Halarchaeum rubridurum</name>
    <dbReference type="NCBI Taxonomy" id="489911"/>
    <lineage>
        <taxon>Archaea</taxon>
        <taxon>Methanobacteriati</taxon>
        <taxon>Methanobacteriota</taxon>
        <taxon>Stenosarchaea group</taxon>
        <taxon>Halobacteria</taxon>
        <taxon>Halobacteriales</taxon>
        <taxon>Halobacteriaceae</taxon>
    </lineage>
</organism>
<dbReference type="Proteomes" id="UP000614609">
    <property type="component" value="Unassembled WGS sequence"/>
</dbReference>
<evidence type="ECO:0000313" key="2">
    <source>
        <dbReference type="EMBL" id="GGM64122.1"/>
    </source>
</evidence>
<evidence type="ECO:0000313" key="3">
    <source>
        <dbReference type="EMBL" id="MBP1953592.1"/>
    </source>
</evidence>
<sequence>MGLKKLVGGFDYVQSDPPTNPRAGESWFDQSADEGVRTKLYADVGSGLEWVAIPSLAQDDILSDGHPFPGANVDASVSSRSSHDDPDPQGHLDADVSTRAVPDDSPDPSEWTATRAQRLDKAISALNDLAESDILSDGQAFPGGNVDAAVSSRAVPEDSVDWSSKTPLVADSSATISGSGFALGLSVSGTTTDAAGYLDCGLTIDGSYAQYFRDDIPANTHSSSSASFCVRFDGELDPYVGASNMSTHKYSLFYVLD</sequence>
<proteinExistence type="predicted"/>
<feature type="region of interest" description="Disordered" evidence="1">
    <location>
        <begin position="1"/>
        <end position="31"/>
    </location>
</feature>
<keyword evidence="4" id="KW-1185">Reference proteome</keyword>